<accession>A0A8B8LJI6</accession>
<dbReference type="Gene3D" id="1.10.10.60">
    <property type="entry name" value="Homeodomain-like"/>
    <property type="match status" value="1"/>
</dbReference>
<dbReference type="RefSeq" id="XP_027356182.1">
    <property type="nucleotide sequence ID" value="XM_027500381.1"/>
</dbReference>
<dbReference type="Pfam" id="PF12579">
    <property type="entry name" value="DUF3755"/>
    <property type="match status" value="1"/>
</dbReference>
<dbReference type="PANTHER" id="PTHR14000:SF45">
    <property type="entry name" value="FINGER CCCH DOMAIN PROTEIN, PUTATIVE (DUF3755)-RELATED"/>
    <property type="match status" value="1"/>
</dbReference>
<evidence type="ECO:0000313" key="2">
    <source>
        <dbReference type="Proteomes" id="UP000694853"/>
    </source>
</evidence>
<organism evidence="2 3">
    <name type="scientific">Abrus precatorius</name>
    <name type="common">Indian licorice</name>
    <name type="synonym">Glycine abrus</name>
    <dbReference type="NCBI Taxonomy" id="3816"/>
    <lineage>
        <taxon>Eukaryota</taxon>
        <taxon>Viridiplantae</taxon>
        <taxon>Streptophyta</taxon>
        <taxon>Embryophyta</taxon>
        <taxon>Tracheophyta</taxon>
        <taxon>Spermatophyta</taxon>
        <taxon>Magnoliopsida</taxon>
        <taxon>eudicotyledons</taxon>
        <taxon>Gunneridae</taxon>
        <taxon>Pentapetalae</taxon>
        <taxon>rosids</taxon>
        <taxon>fabids</taxon>
        <taxon>Fabales</taxon>
        <taxon>Fabaceae</taxon>
        <taxon>Papilionoideae</taxon>
        <taxon>50 kb inversion clade</taxon>
        <taxon>NPAAA clade</taxon>
        <taxon>indigoferoid/millettioid clade</taxon>
        <taxon>Abreae</taxon>
        <taxon>Abrus</taxon>
    </lineage>
</organism>
<evidence type="ECO:0000313" key="3">
    <source>
        <dbReference type="RefSeq" id="XP_027356182.1"/>
    </source>
</evidence>
<reference evidence="2" key="1">
    <citation type="journal article" date="2019" name="Toxins">
        <title>Detection of Abrin-Like and Prepropulchellin-Like Toxin Genes and Transcripts Using Whole Genome Sequencing and Full-Length Transcript Sequencing of Abrus precatorius.</title>
        <authorList>
            <person name="Hovde B.T."/>
            <person name="Daligault H.E."/>
            <person name="Hanschen E.R."/>
            <person name="Kunde Y.A."/>
            <person name="Johnson M.B."/>
            <person name="Starkenburg S.R."/>
            <person name="Johnson S.L."/>
        </authorList>
    </citation>
    <scope>NUCLEOTIDE SEQUENCE [LARGE SCALE GENOMIC DNA]</scope>
</reference>
<dbReference type="CDD" id="cd00167">
    <property type="entry name" value="SANT"/>
    <property type="match status" value="1"/>
</dbReference>
<dbReference type="InterPro" id="IPR001005">
    <property type="entry name" value="SANT/Myb"/>
</dbReference>
<dbReference type="AlphaFoldDB" id="A0A8B8LJI6"/>
<dbReference type="Proteomes" id="UP000694853">
    <property type="component" value="Unplaced"/>
</dbReference>
<reference evidence="3" key="2">
    <citation type="submission" date="2025-08" db="UniProtKB">
        <authorList>
            <consortium name="RefSeq"/>
        </authorList>
    </citation>
    <scope>IDENTIFICATION</scope>
    <source>
        <tissue evidence="3">Young leaves</tissue>
    </source>
</reference>
<feature type="region of interest" description="Disordered" evidence="1">
    <location>
        <begin position="1"/>
        <end position="22"/>
    </location>
</feature>
<evidence type="ECO:0000256" key="1">
    <source>
        <dbReference type="SAM" id="MobiDB-lite"/>
    </source>
</evidence>
<feature type="region of interest" description="Disordered" evidence="1">
    <location>
        <begin position="98"/>
        <end position="123"/>
    </location>
</feature>
<proteinExistence type="predicted"/>
<keyword evidence="2" id="KW-1185">Reference proteome</keyword>
<dbReference type="OrthoDB" id="19768at2759"/>
<protein>
    <submittedName>
        <fullName evidence="3">Myb-like protein Y</fullName>
    </submittedName>
</protein>
<dbReference type="PANTHER" id="PTHR14000">
    <property type="entry name" value="FINGER CCCH DOMAIN PROTEIN, PUTATIVE (DUF3755)-RELATED"/>
    <property type="match status" value="1"/>
</dbReference>
<gene>
    <name evidence="3" type="primary">LOC113865672</name>
</gene>
<dbReference type="KEGG" id="aprc:113865672"/>
<dbReference type="InterPro" id="IPR022228">
    <property type="entry name" value="DUF3755"/>
</dbReference>
<name>A0A8B8LJI6_ABRPR</name>
<sequence length="235" mass="26176">MANPSGNHQEQTTHVASSFNGNLAPDTSATALAMKHNPGVSLDWTLEEQAILEEGLSLFASDTNLVRYAKIAQNLDNKTVRDVALRVRWMNKKETCKRRKDEHNLSRKSKDKKEKVSDLAARSSHFAAQPSVSPYAPAVMMMDNNDGIPHEAIGGPAGELLEQNSQALNQISTNLAALQFQNNIKLFSQTRDNILKILNDLNEVPEVMRQMPPLPFKINETILSSILPKTIYQMQ</sequence>
<dbReference type="GeneID" id="113865672"/>